<comment type="similarity">
    <text evidence="1 3">Belongs to the pirin family.</text>
</comment>
<dbReference type="SUPFAM" id="SSF51182">
    <property type="entry name" value="RmlC-like cupins"/>
    <property type="match status" value="1"/>
</dbReference>
<dbReference type="Pfam" id="PF05726">
    <property type="entry name" value="Pirin_C"/>
    <property type="match status" value="1"/>
</dbReference>
<comment type="caution">
    <text evidence="6">The sequence shown here is derived from an EMBL/GenBank/DDBJ whole genome shotgun (WGS) entry which is preliminary data.</text>
</comment>
<dbReference type="AlphaFoldDB" id="A0A7X1TLN9"/>
<evidence type="ECO:0000313" key="6">
    <source>
        <dbReference type="EMBL" id="MPW23967.1"/>
    </source>
</evidence>
<dbReference type="CDD" id="cd02909">
    <property type="entry name" value="cupin_pirin_N"/>
    <property type="match status" value="1"/>
</dbReference>
<dbReference type="PANTHER" id="PTHR13903">
    <property type="entry name" value="PIRIN-RELATED"/>
    <property type="match status" value="1"/>
</dbReference>
<evidence type="ECO:0000313" key="7">
    <source>
        <dbReference type="Proteomes" id="UP000484381"/>
    </source>
</evidence>
<dbReference type="InterPro" id="IPR011051">
    <property type="entry name" value="RmlC_Cupin_sf"/>
</dbReference>
<name>A0A7X1TLN9_9BURK</name>
<evidence type="ECO:0000256" key="1">
    <source>
        <dbReference type="ARBA" id="ARBA00008416"/>
    </source>
</evidence>
<feature type="binding site" evidence="2">
    <location>
        <position position="60"/>
    </location>
    <ligand>
        <name>Fe cation</name>
        <dbReference type="ChEBI" id="CHEBI:24875"/>
    </ligand>
</feature>
<comment type="cofactor">
    <cofactor evidence="2">
        <name>Fe cation</name>
        <dbReference type="ChEBI" id="CHEBI:24875"/>
    </cofactor>
    <text evidence="2">Binds 1 Fe cation per subunit.</text>
</comment>
<dbReference type="Gene3D" id="2.60.120.10">
    <property type="entry name" value="Jelly Rolls"/>
    <property type="match status" value="2"/>
</dbReference>
<feature type="domain" description="Pirin C-terminal" evidence="5">
    <location>
        <begin position="178"/>
        <end position="276"/>
    </location>
</feature>
<evidence type="ECO:0000256" key="3">
    <source>
        <dbReference type="RuleBase" id="RU003457"/>
    </source>
</evidence>
<accession>A0A7X1TLN9</accession>
<proteinExistence type="inferred from homology"/>
<keyword evidence="2" id="KW-0479">Metal-binding</keyword>
<evidence type="ECO:0000256" key="2">
    <source>
        <dbReference type="PIRSR" id="PIRSR006232-1"/>
    </source>
</evidence>
<gene>
    <name evidence="6" type="ORF">GCT13_46705</name>
</gene>
<dbReference type="InterPro" id="IPR008778">
    <property type="entry name" value="Pirin_C_dom"/>
</dbReference>
<sequence length="293" mass="31856">MPGPIKTILTPRESDIGNLVVRRVLPARAARLVGPFIFFDHMGPAVLPAGVSVDVRPHPHIGLATVTYLFEGSLMHRDSLGFEQKIVPGDVNWMTAGRGIVHSERTPNEDRPERQTMHGIQTWVALPVDHEDAQPGFTHHAAATLPQFKGDRVTVRVIAGSAFGYTSPVSTFSPTLYVAADFSVGGTLALEPEHEERGVYLVDGDLTIDDEPLAPATMAVLEPGAVVRLKSPNGARVMLLGGAHLPGERYIEWNFVSSSPDKIEAAKAAWTRRTFGSVPGETDWTPLPERKPR</sequence>
<dbReference type="RefSeq" id="WP_152768339.1">
    <property type="nucleotide sequence ID" value="NZ_WHNP01000163.1"/>
</dbReference>
<organism evidence="6 7">
    <name type="scientific">Paraburkholderia franconis</name>
    <dbReference type="NCBI Taxonomy" id="2654983"/>
    <lineage>
        <taxon>Bacteria</taxon>
        <taxon>Pseudomonadati</taxon>
        <taxon>Pseudomonadota</taxon>
        <taxon>Betaproteobacteria</taxon>
        <taxon>Burkholderiales</taxon>
        <taxon>Burkholderiaceae</taxon>
        <taxon>Paraburkholderia</taxon>
    </lineage>
</organism>
<dbReference type="PIRSF" id="PIRSF006232">
    <property type="entry name" value="Pirin"/>
    <property type="match status" value="1"/>
</dbReference>
<feature type="binding site" evidence="2">
    <location>
        <position position="102"/>
    </location>
    <ligand>
        <name>Fe cation</name>
        <dbReference type="ChEBI" id="CHEBI:24875"/>
    </ligand>
</feature>
<evidence type="ECO:0000259" key="5">
    <source>
        <dbReference type="Pfam" id="PF05726"/>
    </source>
</evidence>
<keyword evidence="2" id="KW-0408">Iron</keyword>
<keyword evidence="7" id="KW-1185">Reference proteome</keyword>
<protein>
    <submittedName>
        <fullName evidence="6">Pirin family protein</fullName>
    </submittedName>
</protein>
<dbReference type="InterPro" id="IPR014710">
    <property type="entry name" value="RmlC-like_jellyroll"/>
</dbReference>
<dbReference type="CDD" id="cd02247">
    <property type="entry name" value="cupin_pirin_C"/>
    <property type="match status" value="1"/>
</dbReference>
<feature type="binding site" evidence="2">
    <location>
        <position position="104"/>
    </location>
    <ligand>
        <name>Fe cation</name>
        <dbReference type="ChEBI" id="CHEBI:24875"/>
    </ligand>
</feature>
<feature type="domain" description="Pirin N-terminal" evidence="4">
    <location>
        <begin position="21"/>
        <end position="124"/>
    </location>
</feature>
<dbReference type="InterPro" id="IPR003829">
    <property type="entry name" value="Pirin_N_dom"/>
</dbReference>
<reference evidence="6 7" key="1">
    <citation type="submission" date="2019-10" db="EMBL/GenBank/DDBJ databases">
        <title>Paraburkholderia sp. isolated from nodules of Mimosa pudica from Brazilian Atlantic Forest soils.</title>
        <authorList>
            <person name="Paulitsch F."/>
            <person name="Hungria M."/>
            <person name="Dall'Agnol R."/>
        </authorList>
    </citation>
    <scope>NUCLEOTIDE SEQUENCE [LARGE SCALE GENOMIC DNA]</scope>
    <source>
        <strain evidence="6 7">CNPSo 3157</strain>
    </source>
</reference>
<feature type="binding site" evidence="2">
    <location>
        <position position="58"/>
    </location>
    <ligand>
        <name>Fe cation</name>
        <dbReference type="ChEBI" id="CHEBI:24875"/>
    </ligand>
</feature>
<dbReference type="EMBL" id="WHNP01000163">
    <property type="protein sequence ID" value="MPW23967.1"/>
    <property type="molecule type" value="Genomic_DNA"/>
</dbReference>
<dbReference type="InterPro" id="IPR012093">
    <property type="entry name" value="Pirin"/>
</dbReference>
<dbReference type="Pfam" id="PF02678">
    <property type="entry name" value="Pirin"/>
    <property type="match status" value="1"/>
</dbReference>
<dbReference type="GO" id="GO:0046872">
    <property type="term" value="F:metal ion binding"/>
    <property type="evidence" value="ECO:0007669"/>
    <property type="project" value="UniProtKB-KW"/>
</dbReference>
<dbReference type="Proteomes" id="UP000484381">
    <property type="component" value="Unassembled WGS sequence"/>
</dbReference>
<dbReference type="PANTHER" id="PTHR13903:SF8">
    <property type="entry name" value="PIRIN"/>
    <property type="match status" value="1"/>
</dbReference>
<evidence type="ECO:0000259" key="4">
    <source>
        <dbReference type="Pfam" id="PF02678"/>
    </source>
</evidence>